<evidence type="ECO:0000313" key="3">
    <source>
        <dbReference type="EMBL" id="CBW26526.1"/>
    </source>
</evidence>
<gene>
    <name evidence="3" type="ordered locus">BMS_1689</name>
</gene>
<proteinExistence type="predicted"/>
<evidence type="ECO:0000256" key="1">
    <source>
        <dbReference type="SAM" id="SignalP"/>
    </source>
</evidence>
<feature type="domain" description="FecR protein" evidence="2">
    <location>
        <begin position="66"/>
        <end position="146"/>
    </location>
</feature>
<dbReference type="Pfam" id="PF04773">
    <property type="entry name" value="FecR"/>
    <property type="match status" value="1"/>
</dbReference>
<dbReference type="HOGENOM" id="CLU_1394643_0_0_7"/>
<dbReference type="Gene3D" id="2.60.120.1440">
    <property type="match status" value="1"/>
</dbReference>
<sequence length="195" mass="21346">MKFLTLCAFLLFALPAMALPTAKITKLRGEVLFNGVALKKGSEITKSGVLKTKGRSFVKLEISKWNNSIVLGPNGEMNLDLSKKEVSKSYNFIKGRMRWLTGKGKKSSGVIHTKQASVGVRGTDYLLIANSLLGETEIIVFDGRVQFQNASDLKDSKVLKKNQWGGLGGRYGASIGKVLDLPPNVINAFSKQLNW</sequence>
<keyword evidence="4" id="KW-1185">Reference proteome</keyword>
<evidence type="ECO:0000259" key="2">
    <source>
        <dbReference type="Pfam" id="PF04773"/>
    </source>
</evidence>
<dbReference type="EMBL" id="FQ312005">
    <property type="protein sequence ID" value="CBW26526.1"/>
    <property type="molecule type" value="Genomic_DNA"/>
</dbReference>
<keyword evidence="1" id="KW-0732">Signal</keyword>
<name>E1X1D5_HALMS</name>
<reference evidence="4" key="1">
    <citation type="journal article" date="2013" name="ISME J.">
        <title>A small predatory core genome in the divergent marine Bacteriovorax marinus SJ and the terrestrial Bdellovibrio bacteriovorus.</title>
        <authorList>
            <person name="Crossman L.C."/>
            <person name="Chen H."/>
            <person name="Cerdeno-Tarraga A.M."/>
            <person name="Brooks K."/>
            <person name="Quail M.A."/>
            <person name="Pineiro S.A."/>
            <person name="Hobley L."/>
            <person name="Sockett R.E."/>
            <person name="Bentley S.D."/>
            <person name="Parkhill J."/>
            <person name="Williams H.N."/>
            <person name="Stine O.C."/>
        </authorList>
    </citation>
    <scope>NUCLEOTIDE SEQUENCE [LARGE SCALE GENOMIC DNA]</scope>
    <source>
        <strain evidence="4">ATCC BAA-682 / DSM 15412 / SJ</strain>
    </source>
</reference>
<organism evidence="3 4">
    <name type="scientific">Halobacteriovorax marinus (strain ATCC BAA-682 / DSM 15412 / SJ)</name>
    <name type="common">Bacteriovorax marinus</name>
    <dbReference type="NCBI Taxonomy" id="862908"/>
    <lineage>
        <taxon>Bacteria</taxon>
        <taxon>Pseudomonadati</taxon>
        <taxon>Bdellovibrionota</taxon>
        <taxon>Bacteriovoracia</taxon>
        <taxon>Bacteriovoracales</taxon>
        <taxon>Halobacteriovoraceae</taxon>
        <taxon>Halobacteriovorax</taxon>
    </lineage>
</organism>
<feature type="signal peptide" evidence="1">
    <location>
        <begin position="1"/>
        <end position="18"/>
    </location>
</feature>
<dbReference type="OrthoDB" id="5296093at2"/>
<dbReference type="PANTHER" id="PTHR38731">
    <property type="entry name" value="LIPL45-RELATED LIPOPROTEIN-RELATED"/>
    <property type="match status" value="1"/>
</dbReference>
<protein>
    <submittedName>
        <fullName evidence="3">Hypothetical exported protein</fullName>
    </submittedName>
</protein>
<dbReference type="PATRIC" id="fig|862908.3.peg.1607"/>
<dbReference type="KEGG" id="bmx:BMS_1689"/>
<dbReference type="AlphaFoldDB" id="E1X1D5"/>
<evidence type="ECO:0000313" key="4">
    <source>
        <dbReference type="Proteomes" id="UP000008963"/>
    </source>
</evidence>
<dbReference type="Proteomes" id="UP000008963">
    <property type="component" value="Chromosome"/>
</dbReference>
<feature type="chain" id="PRO_5003154372" evidence="1">
    <location>
        <begin position="19"/>
        <end position="195"/>
    </location>
</feature>
<accession>E1X1D5</accession>
<dbReference type="InterPro" id="IPR006860">
    <property type="entry name" value="FecR"/>
</dbReference>
<dbReference type="RefSeq" id="WP_014244307.1">
    <property type="nucleotide sequence ID" value="NC_016620.1"/>
</dbReference>